<comment type="caution">
    <text evidence="2">The sequence shown here is derived from an EMBL/GenBank/DDBJ whole genome shotgun (WGS) entry which is preliminary data.</text>
</comment>
<dbReference type="GO" id="GO:0009401">
    <property type="term" value="P:phosphoenolpyruvate-dependent sugar phosphotransferase system"/>
    <property type="evidence" value="ECO:0007669"/>
    <property type="project" value="InterPro"/>
</dbReference>
<evidence type="ECO:0000259" key="1">
    <source>
        <dbReference type="PROSITE" id="PS51094"/>
    </source>
</evidence>
<dbReference type="NCBIfam" id="TIGR01419">
    <property type="entry name" value="nitro_reg_IIA"/>
    <property type="match status" value="1"/>
</dbReference>
<gene>
    <name evidence="2" type="ORF">A2637_04245</name>
</gene>
<dbReference type="InterPro" id="IPR016152">
    <property type="entry name" value="PTrfase/Anion_transptr"/>
</dbReference>
<dbReference type="Pfam" id="PF00359">
    <property type="entry name" value="PTS_EIIA_2"/>
    <property type="match status" value="1"/>
</dbReference>
<dbReference type="InterPro" id="IPR051541">
    <property type="entry name" value="PTS_SugarTrans_NitroReg"/>
</dbReference>
<name>A0A1F6TJ04_9PROT</name>
<protein>
    <submittedName>
        <fullName evidence="2">PTS IIA-like nitrogen-regulatory protein PtsN</fullName>
    </submittedName>
</protein>
<accession>A0A1F6TJ04</accession>
<dbReference type="CDD" id="cd00211">
    <property type="entry name" value="PTS_IIA_fru"/>
    <property type="match status" value="1"/>
</dbReference>
<dbReference type="STRING" id="1817764.A2637_04245"/>
<feature type="domain" description="PTS EIIA type-2" evidence="1">
    <location>
        <begin position="5"/>
        <end position="149"/>
    </location>
</feature>
<reference evidence="2 3" key="1">
    <citation type="journal article" date="2016" name="Nat. Commun.">
        <title>Thousands of microbial genomes shed light on interconnected biogeochemical processes in an aquifer system.</title>
        <authorList>
            <person name="Anantharaman K."/>
            <person name="Brown C.T."/>
            <person name="Hug L.A."/>
            <person name="Sharon I."/>
            <person name="Castelle C.J."/>
            <person name="Probst A.J."/>
            <person name="Thomas B.C."/>
            <person name="Singh A."/>
            <person name="Wilkins M.J."/>
            <person name="Karaoz U."/>
            <person name="Brodie E.L."/>
            <person name="Williams K.H."/>
            <person name="Hubbard S.S."/>
            <person name="Banfield J.F."/>
        </authorList>
    </citation>
    <scope>NUCLEOTIDE SEQUENCE [LARGE SCALE GENOMIC DNA]</scope>
</reference>
<evidence type="ECO:0000313" key="2">
    <source>
        <dbReference type="EMBL" id="OGI45102.1"/>
    </source>
</evidence>
<organism evidence="2 3">
    <name type="scientific">Candidatus Muproteobacteria bacterium RIFCSPHIGHO2_01_FULL_65_16</name>
    <dbReference type="NCBI Taxonomy" id="1817764"/>
    <lineage>
        <taxon>Bacteria</taxon>
        <taxon>Pseudomonadati</taxon>
        <taxon>Pseudomonadota</taxon>
        <taxon>Candidatus Muproteobacteria</taxon>
    </lineage>
</organism>
<dbReference type="InterPro" id="IPR006320">
    <property type="entry name" value="PTS_Nitro_regul"/>
</dbReference>
<dbReference type="EMBL" id="MFSY01000096">
    <property type="protein sequence ID" value="OGI45102.1"/>
    <property type="molecule type" value="Genomic_DNA"/>
</dbReference>
<sequence>MRIQELISPRRVTHSLEVASKKRLLEKLSALLGRDAPEVNAQGAFQALIERERLGSTAIGEGVALPHGRVKGLKKAVGAFATLEHEMDFDAVDHKPVTMVFALLVPEEATDEHLRILAELAGVFSRKQVRRELAQAKNAEDLYQRLTRATGV</sequence>
<dbReference type="PANTHER" id="PTHR47738:SF1">
    <property type="entry name" value="NITROGEN REGULATORY PROTEIN"/>
    <property type="match status" value="1"/>
</dbReference>
<dbReference type="GO" id="GO:0008982">
    <property type="term" value="F:protein-N(PI)-phosphohistidine-sugar phosphotransferase activity"/>
    <property type="evidence" value="ECO:0007669"/>
    <property type="project" value="InterPro"/>
</dbReference>
<proteinExistence type="predicted"/>
<dbReference type="PROSITE" id="PS51094">
    <property type="entry name" value="PTS_EIIA_TYPE_2"/>
    <property type="match status" value="1"/>
</dbReference>
<dbReference type="AlphaFoldDB" id="A0A1F6TJ04"/>
<dbReference type="PANTHER" id="PTHR47738">
    <property type="entry name" value="PTS SYSTEM FRUCTOSE-LIKE EIIA COMPONENT-RELATED"/>
    <property type="match status" value="1"/>
</dbReference>
<dbReference type="InterPro" id="IPR002178">
    <property type="entry name" value="PTS_EIIA_type-2_dom"/>
</dbReference>
<dbReference type="GO" id="GO:0030295">
    <property type="term" value="F:protein kinase activator activity"/>
    <property type="evidence" value="ECO:0007669"/>
    <property type="project" value="TreeGrafter"/>
</dbReference>
<dbReference type="SUPFAM" id="SSF55804">
    <property type="entry name" value="Phoshotransferase/anion transport protein"/>
    <property type="match status" value="1"/>
</dbReference>
<dbReference type="PROSITE" id="PS00372">
    <property type="entry name" value="PTS_EIIA_TYPE_2_HIS"/>
    <property type="match status" value="1"/>
</dbReference>
<dbReference type="Proteomes" id="UP000179360">
    <property type="component" value="Unassembled WGS sequence"/>
</dbReference>
<dbReference type="Gene3D" id="3.40.930.10">
    <property type="entry name" value="Mannitol-specific EII, Chain A"/>
    <property type="match status" value="1"/>
</dbReference>
<evidence type="ECO:0000313" key="3">
    <source>
        <dbReference type="Proteomes" id="UP000179360"/>
    </source>
</evidence>